<dbReference type="Proteomes" id="UP000198658">
    <property type="component" value="Unassembled WGS sequence"/>
</dbReference>
<gene>
    <name evidence="1" type="ORF">SAMN05216562_3129</name>
</gene>
<dbReference type="AlphaFoldDB" id="A0A1H4B6E4"/>
<protein>
    <submittedName>
        <fullName evidence="1">Uncharacterized protein</fullName>
    </submittedName>
</protein>
<reference evidence="2" key="1">
    <citation type="submission" date="2016-10" db="EMBL/GenBank/DDBJ databases">
        <authorList>
            <person name="Varghese N."/>
            <person name="Submissions S."/>
        </authorList>
    </citation>
    <scope>NUCLEOTIDE SEQUENCE [LARGE SCALE GENOMIC DNA]</scope>
    <source>
        <strain evidence="2">CGMCC 1.10657</strain>
    </source>
</reference>
<organism evidence="1 2">
    <name type="scientific">Microbulbifer marinus</name>
    <dbReference type="NCBI Taxonomy" id="658218"/>
    <lineage>
        <taxon>Bacteria</taxon>
        <taxon>Pseudomonadati</taxon>
        <taxon>Pseudomonadota</taxon>
        <taxon>Gammaproteobacteria</taxon>
        <taxon>Cellvibrionales</taxon>
        <taxon>Microbulbiferaceae</taxon>
        <taxon>Microbulbifer</taxon>
    </lineage>
</organism>
<accession>A0A1H4B6E4</accession>
<sequence length="56" mass="6137">MMTSIKTIRHWLTSVTGKLAVLFLRERLIAFGGGDCSIKKADSYGVGPSSDNLAWH</sequence>
<dbReference type="EMBL" id="FNQO01000004">
    <property type="protein sequence ID" value="SEA43604.1"/>
    <property type="molecule type" value="Genomic_DNA"/>
</dbReference>
<evidence type="ECO:0000313" key="2">
    <source>
        <dbReference type="Proteomes" id="UP000198658"/>
    </source>
</evidence>
<evidence type="ECO:0000313" key="1">
    <source>
        <dbReference type="EMBL" id="SEA43604.1"/>
    </source>
</evidence>
<name>A0A1H4B6E4_9GAMM</name>
<proteinExistence type="predicted"/>
<keyword evidence="2" id="KW-1185">Reference proteome</keyword>